<keyword evidence="1" id="KW-0812">Transmembrane</keyword>
<evidence type="ECO:0000313" key="3">
    <source>
        <dbReference type="Proteomes" id="UP001162972"/>
    </source>
</evidence>
<proteinExistence type="predicted"/>
<keyword evidence="1" id="KW-1133">Transmembrane helix</keyword>
<reference evidence="2 3" key="1">
    <citation type="journal article" date="2023" name="Int. J. Mol. Sci.">
        <title>De Novo Assembly and Annotation of 11 Diverse Shrub Willow (Salix) Genomes Reveals Novel Gene Organization in Sex-Linked Regions.</title>
        <authorList>
            <person name="Hyden B."/>
            <person name="Feng K."/>
            <person name="Yates T.B."/>
            <person name="Jawdy S."/>
            <person name="Cereghino C."/>
            <person name="Smart L.B."/>
            <person name="Muchero W."/>
        </authorList>
    </citation>
    <scope>NUCLEOTIDE SEQUENCE [LARGE SCALE GENOMIC DNA]</scope>
    <source>
        <tissue evidence="2">Shoot tip</tissue>
    </source>
</reference>
<dbReference type="AlphaFoldDB" id="A0AAD6NPJ8"/>
<comment type="caution">
    <text evidence="2">The sequence shown here is derived from an EMBL/GenBank/DDBJ whole genome shotgun (WGS) entry which is preliminary data.</text>
</comment>
<accession>A0AAD6NPJ8</accession>
<dbReference type="Proteomes" id="UP001162972">
    <property type="component" value="Chromosome 14"/>
</dbReference>
<gene>
    <name evidence="2" type="ORF">OIU84_016295</name>
</gene>
<name>A0AAD6NPJ8_9ROSI</name>
<keyword evidence="1" id="KW-0472">Membrane</keyword>
<protein>
    <submittedName>
        <fullName evidence="2">Uncharacterized protein</fullName>
    </submittedName>
</protein>
<dbReference type="EMBL" id="JAPFFJ010000019">
    <property type="protein sequence ID" value="KAJ6400839.1"/>
    <property type="molecule type" value="Genomic_DNA"/>
</dbReference>
<keyword evidence="3" id="KW-1185">Reference proteome</keyword>
<organism evidence="2 3">
    <name type="scientific">Salix udensis</name>
    <dbReference type="NCBI Taxonomy" id="889485"/>
    <lineage>
        <taxon>Eukaryota</taxon>
        <taxon>Viridiplantae</taxon>
        <taxon>Streptophyta</taxon>
        <taxon>Embryophyta</taxon>
        <taxon>Tracheophyta</taxon>
        <taxon>Spermatophyta</taxon>
        <taxon>Magnoliopsida</taxon>
        <taxon>eudicotyledons</taxon>
        <taxon>Gunneridae</taxon>
        <taxon>Pentapetalae</taxon>
        <taxon>rosids</taxon>
        <taxon>fabids</taxon>
        <taxon>Malpighiales</taxon>
        <taxon>Salicaceae</taxon>
        <taxon>Saliceae</taxon>
        <taxon>Salix</taxon>
    </lineage>
</organism>
<evidence type="ECO:0000313" key="2">
    <source>
        <dbReference type="EMBL" id="KAJ6400839.1"/>
    </source>
</evidence>
<evidence type="ECO:0000256" key="1">
    <source>
        <dbReference type="SAM" id="Phobius"/>
    </source>
</evidence>
<sequence length="82" mass="8807">MCVQESNAPTQKQFHAQLAASFPTLFVGLTASPTLVVVMTLSATALMSSRKGSARPRHYSAPLSIRYPCPPHALPQLSSKIL</sequence>
<feature type="transmembrane region" description="Helical" evidence="1">
    <location>
        <begin position="25"/>
        <end position="47"/>
    </location>
</feature>